<dbReference type="Gene3D" id="2.40.37.20">
    <property type="entry name" value="D-serine dehydratase-like domain"/>
    <property type="match status" value="1"/>
</dbReference>
<dbReference type="SUPFAM" id="SSF51419">
    <property type="entry name" value="PLP-binding barrel"/>
    <property type="match status" value="1"/>
</dbReference>
<evidence type="ECO:0000313" key="2">
    <source>
        <dbReference type="EMBL" id="RKS73763.1"/>
    </source>
</evidence>
<dbReference type="EMBL" id="RBWV01000012">
    <property type="protein sequence ID" value="RKS73763.1"/>
    <property type="molecule type" value="Genomic_DNA"/>
</dbReference>
<dbReference type="InterPro" id="IPR026956">
    <property type="entry name" value="D-ser_dehydrat-like_dom"/>
</dbReference>
<dbReference type="Gene3D" id="3.20.20.10">
    <property type="entry name" value="Alanine racemase"/>
    <property type="match status" value="1"/>
</dbReference>
<dbReference type="PANTHER" id="PTHR28004">
    <property type="entry name" value="ZGC:162816-RELATED"/>
    <property type="match status" value="1"/>
</dbReference>
<sequence length="424" mass="44331">MTAEAFDAVAARAALDALADTPVTPLAKGFAGLAGPTTPRALVESGVRVTDERFSTPSLVVSAPAVRHNIAVLADFCRSRDVQLAPHAKTTMSPELFVAQLEAGAWALTAANPWQAAVFVAHGARRVLIANEVADPGGLAALRRLLDTTEGLEVLVHVDSTRGVELLAPLVGRRLRLLVDVGVAQGRTGVRSGADVVSVARAAHAAGLEVAGVSCFEGPVTAPTPELVVDGVRELCRSVRLSGRQLAELGLLGGGLVLSAGGSHFFDVVAEELWRDPLPGTSVVVRSGAYVVHDHGVYLRDSPSLRGADLPEFVPALRVRTTVVSAPEPGLVLLNAGRRDVSFDEGLPVVLAADRGGEAVDVREAEVVALNDQHGFLRVTGEPLQVGDTVVLGISHPCTAMDKWQHALLADDEGRVTGVAHTFF</sequence>
<dbReference type="InterPro" id="IPR042208">
    <property type="entry name" value="D-ser_dehydrat-like_sf"/>
</dbReference>
<dbReference type="OrthoDB" id="9811417at2"/>
<name>A0A420XNI3_9ACTN</name>
<protein>
    <submittedName>
        <fullName evidence="2">D-serine deaminase-like pyridoxal phosphate-dependent protein</fullName>
    </submittedName>
</protein>
<evidence type="ECO:0000313" key="3">
    <source>
        <dbReference type="Proteomes" id="UP000281955"/>
    </source>
</evidence>
<dbReference type="InterPro" id="IPR051466">
    <property type="entry name" value="D-amino_acid_metab_enzyme"/>
</dbReference>
<gene>
    <name evidence="2" type="ORF">CLV35_2254</name>
</gene>
<dbReference type="RefSeq" id="WP_121193582.1">
    <property type="nucleotide sequence ID" value="NZ_RBWV01000012.1"/>
</dbReference>
<dbReference type="Pfam" id="PF14031">
    <property type="entry name" value="D-ser_dehydrat"/>
    <property type="match status" value="1"/>
</dbReference>
<dbReference type="AlphaFoldDB" id="A0A420XNI3"/>
<comment type="caution">
    <text evidence="2">The sequence shown here is derived from an EMBL/GenBank/DDBJ whole genome shotgun (WGS) entry which is preliminary data.</text>
</comment>
<organism evidence="2 3">
    <name type="scientific">Motilibacter peucedani</name>
    <dbReference type="NCBI Taxonomy" id="598650"/>
    <lineage>
        <taxon>Bacteria</taxon>
        <taxon>Bacillati</taxon>
        <taxon>Actinomycetota</taxon>
        <taxon>Actinomycetes</taxon>
        <taxon>Motilibacterales</taxon>
        <taxon>Motilibacteraceae</taxon>
        <taxon>Motilibacter</taxon>
    </lineage>
</organism>
<dbReference type="PANTHER" id="PTHR28004:SF8">
    <property type="entry name" value="D-SERINE DEAMINASE"/>
    <property type="match status" value="1"/>
</dbReference>
<dbReference type="Proteomes" id="UP000281955">
    <property type="component" value="Unassembled WGS sequence"/>
</dbReference>
<dbReference type="InterPro" id="IPR029066">
    <property type="entry name" value="PLP-binding_barrel"/>
</dbReference>
<evidence type="ECO:0000259" key="1">
    <source>
        <dbReference type="SMART" id="SM01119"/>
    </source>
</evidence>
<accession>A0A420XNI3</accession>
<feature type="domain" description="D-serine dehydratase-like" evidence="1">
    <location>
        <begin position="316"/>
        <end position="411"/>
    </location>
</feature>
<reference evidence="2 3" key="1">
    <citation type="submission" date="2018-10" db="EMBL/GenBank/DDBJ databases">
        <title>Genomic Encyclopedia of Archaeal and Bacterial Type Strains, Phase II (KMG-II): from individual species to whole genera.</title>
        <authorList>
            <person name="Goeker M."/>
        </authorList>
    </citation>
    <scope>NUCLEOTIDE SEQUENCE [LARGE SCALE GENOMIC DNA]</scope>
    <source>
        <strain evidence="2 3">RP-AC37</strain>
    </source>
</reference>
<dbReference type="SMART" id="SM01119">
    <property type="entry name" value="D-ser_dehydrat"/>
    <property type="match status" value="1"/>
</dbReference>
<keyword evidence="3" id="KW-1185">Reference proteome</keyword>
<proteinExistence type="predicted"/>
<dbReference type="InParanoid" id="A0A420XNI3"/>